<dbReference type="EMBL" id="VDEQ01000052">
    <property type="protein sequence ID" value="MQS35092.1"/>
    <property type="molecule type" value="Genomic_DNA"/>
</dbReference>
<name>A0ABW9NP79_9ACTN</name>
<organism evidence="5 6">
    <name type="scientific">Streptomyces katsurahamanus</name>
    <dbReference type="NCBI Taxonomy" id="2577098"/>
    <lineage>
        <taxon>Bacteria</taxon>
        <taxon>Bacillati</taxon>
        <taxon>Actinomycetota</taxon>
        <taxon>Actinomycetes</taxon>
        <taxon>Kitasatosporales</taxon>
        <taxon>Streptomycetaceae</taxon>
        <taxon>Streptomyces</taxon>
    </lineage>
</organism>
<keyword evidence="3" id="KW-0472">Membrane</keyword>
<feature type="region of interest" description="Disordered" evidence="2">
    <location>
        <begin position="197"/>
        <end position="217"/>
    </location>
</feature>
<dbReference type="Proteomes" id="UP000460558">
    <property type="component" value="Unassembled WGS sequence"/>
</dbReference>
<feature type="repeat" description="TPR" evidence="1">
    <location>
        <begin position="93"/>
        <end position="126"/>
    </location>
</feature>
<dbReference type="SUPFAM" id="SSF48452">
    <property type="entry name" value="TPR-like"/>
    <property type="match status" value="1"/>
</dbReference>
<evidence type="ECO:0000256" key="4">
    <source>
        <dbReference type="SAM" id="SignalP"/>
    </source>
</evidence>
<evidence type="ECO:0000256" key="3">
    <source>
        <dbReference type="SAM" id="Phobius"/>
    </source>
</evidence>
<dbReference type="PROSITE" id="PS50005">
    <property type="entry name" value="TPR"/>
    <property type="match status" value="1"/>
</dbReference>
<keyword evidence="1" id="KW-0802">TPR repeat</keyword>
<evidence type="ECO:0000313" key="5">
    <source>
        <dbReference type="EMBL" id="MQS35092.1"/>
    </source>
</evidence>
<keyword evidence="3" id="KW-0812">Transmembrane</keyword>
<feature type="transmembrane region" description="Helical" evidence="3">
    <location>
        <begin position="154"/>
        <end position="177"/>
    </location>
</feature>
<feature type="signal peptide" evidence="4">
    <location>
        <begin position="1"/>
        <end position="25"/>
    </location>
</feature>
<keyword evidence="4" id="KW-0732">Signal</keyword>
<sequence>MWTCVARGSVAALLAALAVVAPARAVSPTALPPTALVDATAVASCDEARERQQAGELDGAQETYTAIAVKGGDAERACAVAGLKSVAAQREQAAAVVTAGEDLVKAGDLDKAGNVFRSALAMDQSNPGATAGLAQVHTAQDRPGASSNWERFSAYWVVPLVQMLLFSAVGFAVLYALAGLSTRLFVPVDTISWPRGRARPGASPSRGMTPVMVTAEA</sequence>
<keyword evidence="6" id="KW-1185">Reference proteome</keyword>
<evidence type="ECO:0000256" key="1">
    <source>
        <dbReference type="PROSITE-ProRule" id="PRU00339"/>
    </source>
</evidence>
<dbReference type="Gene3D" id="1.25.40.10">
    <property type="entry name" value="Tetratricopeptide repeat domain"/>
    <property type="match status" value="1"/>
</dbReference>
<evidence type="ECO:0000256" key="2">
    <source>
        <dbReference type="SAM" id="MobiDB-lite"/>
    </source>
</evidence>
<evidence type="ECO:0000313" key="6">
    <source>
        <dbReference type="Proteomes" id="UP000460558"/>
    </source>
</evidence>
<comment type="caution">
    <text evidence="5">The sequence shown here is derived from an EMBL/GenBank/DDBJ whole genome shotgun (WGS) entry which is preliminary data.</text>
</comment>
<dbReference type="InterPro" id="IPR011990">
    <property type="entry name" value="TPR-like_helical_dom_sf"/>
</dbReference>
<evidence type="ECO:0008006" key="7">
    <source>
        <dbReference type="Google" id="ProtNLM"/>
    </source>
</evidence>
<accession>A0ABW9NP79</accession>
<keyword evidence="3" id="KW-1133">Transmembrane helix</keyword>
<dbReference type="Pfam" id="PF14559">
    <property type="entry name" value="TPR_19"/>
    <property type="match status" value="1"/>
</dbReference>
<proteinExistence type="predicted"/>
<reference evidence="5 6" key="1">
    <citation type="submission" date="2019-06" db="EMBL/GenBank/DDBJ databases">
        <title>Comparative genomics and metabolomics analyses of clavulanic acid producing Streptomyces species provides insight into specialized metabolism and evolution of beta-lactam biosynthetic gene clusters.</title>
        <authorList>
            <person name="Moore M.A."/>
            <person name="Cruz-Morales P."/>
            <person name="Barona Gomez F."/>
            <person name="Kapil T."/>
        </authorList>
    </citation>
    <scope>NUCLEOTIDE SEQUENCE [LARGE SCALE GENOMIC DNA]</scope>
    <source>
        <strain evidence="5 6">T-272</strain>
    </source>
</reference>
<protein>
    <recommendedName>
        <fullName evidence="7">Tetratricopeptide repeat protein</fullName>
    </recommendedName>
</protein>
<dbReference type="InterPro" id="IPR019734">
    <property type="entry name" value="TPR_rpt"/>
</dbReference>
<feature type="chain" id="PRO_5046560481" description="Tetratricopeptide repeat protein" evidence="4">
    <location>
        <begin position="26"/>
        <end position="217"/>
    </location>
</feature>
<gene>
    <name evidence="5" type="ORF">FFZ77_05455</name>
</gene>